<reference evidence="4" key="1">
    <citation type="journal article" date="2011" name="Environ. Microbiol.">
        <title>Time-series analyses of Monterey Bay coastal microbial picoplankton using a 'genome proxy' microarray.</title>
        <authorList>
            <person name="Rich V.I."/>
            <person name="Pham V.D."/>
            <person name="Eppley J."/>
            <person name="Shi Y."/>
            <person name="DeLong E.F."/>
        </authorList>
    </citation>
    <scope>NUCLEOTIDE SEQUENCE</scope>
</reference>
<keyword evidence="2" id="KW-0963">Cytoplasm</keyword>
<dbReference type="SUPFAM" id="SSF82607">
    <property type="entry name" value="YbaB-like"/>
    <property type="match status" value="1"/>
</dbReference>
<dbReference type="GO" id="GO:0043590">
    <property type="term" value="C:bacterial nucleoid"/>
    <property type="evidence" value="ECO:0007669"/>
    <property type="project" value="UniProtKB-UniRule"/>
</dbReference>
<dbReference type="EMBL" id="GU474904">
    <property type="protein sequence ID" value="ADI18924.1"/>
    <property type="molecule type" value="Genomic_DNA"/>
</dbReference>
<dbReference type="HAMAP" id="MF_00274">
    <property type="entry name" value="DNA_YbaB_EbfC"/>
    <property type="match status" value="1"/>
</dbReference>
<sequence length="105" mass="11624">MTDFTKILDKAKELEAKMKESQENIKKLRVEGVSGANSVKVILDGEGIVQKIEISDEILKENKSVLEDLIIAAFNQAKTKLKDKTTEEISKTAGGFGIDGFKWPL</sequence>
<comment type="function">
    <text evidence="2">Binds to DNA and alters its conformation. May be involved in regulation of gene expression, nucleoid organization and DNA protection.</text>
</comment>
<keyword evidence="1 2" id="KW-0238">DNA-binding</keyword>
<dbReference type="NCBIfam" id="TIGR00103">
    <property type="entry name" value="DNA_YbaB_EbfC"/>
    <property type="match status" value="1"/>
</dbReference>
<dbReference type="PANTHER" id="PTHR33449:SF1">
    <property type="entry name" value="NUCLEOID-ASSOCIATED PROTEIN YBAB"/>
    <property type="match status" value="1"/>
</dbReference>
<dbReference type="GO" id="GO:0003677">
    <property type="term" value="F:DNA binding"/>
    <property type="evidence" value="ECO:0007669"/>
    <property type="project" value="UniProtKB-UniRule"/>
</dbReference>
<organism evidence="4">
    <name type="scientific">uncultured SAR11 cluster bacterium HF0010_09O16</name>
    <dbReference type="NCBI Taxonomy" id="710725"/>
    <lineage>
        <taxon>Bacteria</taxon>
        <taxon>Pseudomonadati</taxon>
        <taxon>Pseudomonadota</taxon>
        <taxon>Alphaproteobacteria</taxon>
        <taxon>Candidatus Pelagibacterales</taxon>
        <taxon>environmental samples</taxon>
    </lineage>
</organism>
<name>E0XWY3_9PROT</name>
<dbReference type="PIRSF" id="PIRSF004555">
    <property type="entry name" value="UCP004555"/>
    <property type="match status" value="1"/>
</dbReference>
<dbReference type="Gene3D" id="3.30.1310.10">
    <property type="entry name" value="Nucleoid-associated protein YbaB-like domain"/>
    <property type="match status" value="1"/>
</dbReference>
<evidence type="ECO:0000256" key="1">
    <source>
        <dbReference type="ARBA" id="ARBA00023125"/>
    </source>
</evidence>
<protein>
    <recommendedName>
        <fullName evidence="2">Nucleoid-associated protein</fullName>
    </recommendedName>
</protein>
<comment type="subunit">
    <text evidence="2">Homodimer.</text>
</comment>
<dbReference type="GO" id="GO:0005829">
    <property type="term" value="C:cytosol"/>
    <property type="evidence" value="ECO:0007669"/>
    <property type="project" value="TreeGrafter"/>
</dbReference>
<dbReference type="InterPro" id="IPR036894">
    <property type="entry name" value="YbaB-like_sf"/>
</dbReference>
<feature type="coiled-coil region" evidence="3">
    <location>
        <begin position="4"/>
        <end position="31"/>
    </location>
</feature>
<dbReference type="Pfam" id="PF02575">
    <property type="entry name" value="YbaB_DNA_bd"/>
    <property type="match status" value="1"/>
</dbReference>
<accession>E0XWY3</accession>
<comment type="similarity">
    <text evidence="2">Belongs to the YbaB/EbfC family.</text>
</comment>
<evidence type="ECO:0000256" key="2">
    <source>
        <dbReference type="HAMAP-Rule" id="MF_00274"/>
    </source>
</evidence>
<dbReference type="PANTHER" id="PTHR33449">
    <property type="entry name" value="NUCLEOID-ASSOCIATED PROTEIN YBAB"/>
    <property type="match status" value="1"/>
</dbReference>
<comment type="subcellular location">
    <subcellularLocation>
        <location evidence="2">Cytoplasm</location>
        <location evidence="2">Nucleoid</location>
    </subcellularLocation>
</comment>
<evidence type="ECO:0000256" key="3">
    <source>
        <dbReference type="SAM" id="Coils"/>
    </source>
</evidence>
<dbReference type="AlphaFoldDB" id="E0XWY3"/>
<keyword evidence="3" id="KW-0175">Coiled coil</keyword>
<dbReference type="InterPro" id="IPR004401">
    <property type="entry name" value="YbaB/EbfC"/>
</dbReference>
<evidence type="ECO:0000313" key="4">
    <source>
        <dbReference type="EMBL" id="ADI18924.1"/>
    </source>
</evidence>
<proteinExistence type="inferred from homology"/>